<gene>
    <name evidence="1" type="ORF">M153_4580005942</name>
</gene>
<name>A0A0R0LXN7_9MICR</name>
<reference evidence="1 2" key="1">
    <citation type="submission" date="2015-07" db="EMBL/GenBank/DDBJ databases">
        <title>The genome of Pseudoloma neurophilia, a relevant intracellular parasite of the zebrafish.</title>
        <authorList>
            <person name="Ndikumana S."/>
            <person name="Pelin A."/>
            <person name="Sanders J."/>
            <person name="Corradi N."/>
        </authorList>
    </citation>
    <scope>NUCLEOTIDE SEQUENCE [LARGE SCALE GENOMIC DNA]</scope>
    <source>
        <strain evidence="1 2">MK1</strain>
    </source>
</reference>
<dbReference type="OrthoDB" id="10362929at2759"/>
<proteinExistence type="predicted"/>
<dbReference type="AlphaFoldDB" id="A0A0R0LXN7"/>
<evidence type="ECO:0000313" key="1">
    <source>
        <dbReference type="EMBL" id="KRH93978.1"/>
    </source>
</evidence>
<comment type="caution">
    <text evidence="1">The sequence shown here is derived from an EMBL/GenBank/DDBJ whole genome shotgun (WGS) entry which is preliminary data.</text>
</comment>
<accession>A0A0R0LXN7</accession>
<sequence length="291" mass="33775">MAIKKKRFYPAQQKKEIQTNKKGRISHLYKKVVNYKKHNSDFNTLFLWGKLTSQKFVNPFFSFPVTDLLSNIELSNDPMKNKNTSPDFIIQLKDKQPSLPSIKKDSELIYSEGVQVLRYNLVTKQKTVYTPSIGELGEIITDQTRIRDILEQEDEKYVRIKRVTLDDSTSYGSYNEEDGSTEKKIVQNTIKNSVTNTIKKLQLVVDGWFKGYSELGIPIKGIFTWTVVFKKVDQKNEKLKIYRLSYKNLTGSLKTNLDFNLNDQVTAKIKNFENGSYHLEIKETVDMSIGW</sequence>
<dbReference type="EMBL" id="LGUB01000165">
    <property type="protein sequence ID" value="KRH93978.1"/>
    <property type="molecule type" value="Genomic_DNA"/>
</dbReference>
<keyword evidence="2" id="KW-1185">Reference proteome</keyword>
<dbReference type="VEuPathDB" id="MicrosporidiaDB:M153_4580005942"/>
<evidence type="ECO:0000313" key="2">
    <source>
        <dbReference type="Proteomes" id="UP000051530"/>
    </source>
</evidence>
<organism evidence="1 2">
    <name type="scientific">Pseudoloma neurophilia</name>
    <dbReference type="NCBI Taxonomy" id="146866"/>
    <lineage>
        <taxon>Eukaryota</taxon>
        <taxon>Fungi</taxon>
        <taxon>Fungi incertae sedis</taxon>
        <taxon>Microsporidia</taxon>
        <taxon>Pseudoloma</taxon>
    </lineage>
</organism>
<dbReference type="Proteomes" id="UP000051530">
    <property type="component" value="Unassembled WGS sequence"/>
</dbReference>
<protein>
    <submittedName>
        <fullName evidence="1">Uncharacterized protein</fullName>
    </submittedName>
</protein>